<dbReference type="AlphaFoldDB" id="A0ABD3NXE7"/>
<proteinExistence type="predicted"/>
<reference evidence="1 2" key="1">
    <citation type="submission" date="2024-10" db="EMBL/GenBank/DDBJ databases">
        <title>Updated reference genomes for cyclostephanoid diatoms.</title>
        <authorList>
            <person name="Roberts W.R."/>
            <person name="Alverson A.J."/>
        </authorList>
    </citation>
    <scope>NUCLEOTIDE SEQUENCE [LARGE SCALE GENOMIC DNA]</scope>
    <source>
        <strain evidence="1 2">AJA276-08</strain>
    </source>
</reference>
<evidence type="ECO:0000313" key="2">
    <source>
        <dbReference type="Proteomes" id="UP001530315"/>
    </source>
</evidence>
<dbReference type="EMBL" id="JALLAZ020001131">
    <property type="protein sequence ID" value="KAL3780089.1"/>
    <property type="molecule type" value="Genomic_DNA"/>
</dbReference>
<organism evidence="1 2">
    <name type="scientific">Stephanodiscus triporus</name>
    <dbReference type="NCBI Taxonomy" id="2934178"/>
    <lineage>
        <taxon>Eukaryota</taxon>
        <taxon>Sar</taxon>
        <taxon>Stramenopiles</taxon>
        <taxon>Ochrophyta</taxon>
        <taxon>Bacillariophyta</taxon>
        <taxon>Coscinodiscophyceae</taxon>
        <taxon>Thalassiosirophycidae</taxon>
        <taxon>Stephanodiscales</taxon>
        <taxon>Stephanodiscaceae</taxon>
        <taxon>Stephanodiscus</taxon>
    </lineage>
</organism>
<sequence>MSECTATQNEFISGRVSYLTILVGELENQTCDNGKRLQTTDRAKTLIQSTYYLIDRLTATPSAIPLDSLSATPLDSLSATPLEPLLERTSARASARASAQSSVRASIVGESVGMIVGESVGAKPVGSSVGWSSVQSSAELSVKLSAQSLAPDWADLLVQLWEAMLRSFESGCKRWQFTFEFAGLKRWHQGWRNRADDEGCYNSIISSKVKWLANFLLPKQLSKTTIDSRIQCRFLGLDNGLKRWLQRWLSCTADVSYSIIVKERNRLIIFQFAKHLLMQNN</sequence>
<name>A0ABD3NXE7_9STRA</name>
<evidence type="ECO:0000313" key="1">
    <source>
        <dbReference type="EMBL" id="KAL3780089.1"/>
    </source>
</evidence>
<dbReference type="Proteomes" id="UP001530315">
    <property type="component" value="Unassembled WGS sequence"/>
</dbReference>
<gene>
    <name evidence="1" type="ORF">ACHAW5_004573</name>
</gene>
<comment type="caution">
    <text evidence="1">The sequence shown here is derived from an EMBL/GenBank/DDBJ whole genome shotgun (WGS) entry which is preliminary data.</text>
</comment>
<protein>
    <submittedName>
        <fullName evidence="1">Uncharacterized protein</fullName>
    </submittedName>
</protein>
<keyword evidence="2" id="KW-1185">Reference proteome</keyword>
<accession>A0ABD3NXE7</accession>